<dbReference type="EMBL" id="JASDAP010000013">
    <property type="protein sequence ID" value="KAK1892383.1"/>
    <property type="molecule type" value="Genomic_DNA"/>
</dbReference>
<feature type="region of interest" description="Disordered" evidence="1">
    <location>
        <begin position="1"/>
        <end position="113"/>
    </location>
</feature>
<evidence type="ECO:0000313" key="2">
    <source>
        <dbReference type="EMBL" id="KAK1892383.1"/>
    </source>
</evidence>
<proteinExistence type="predicted"/>
<protein>
    <submittedName>
        <fullName evidence="2">Hydroxyacylglutathione hydrolase mitochondrial</fullName>
    </submittedName>
</protein>
<organism evidence="2 3">
    <name type="scientific">Dissostichus eleginoides</name>
    <name type="common">Patagonian toothfish</name>
    <name type="synonym">Dissostichus amissus</name>
    <dbReference type="NCBI Taxonomy" id="100907"/>
    <lineage>
        <taxon>Eukaryota</taxon>
        <taxon>Metazoa</taxon>
        <taxon>Chordata</taxon>
        <taxon>Craniata</taxon>
        <taxon>Vertebrata</taxon>
        <taxon>Euteleostomi</taxon>
        <taxon>Actinopterygii</taxon>
        <taxon>Neopterygii</taxon>
        <taxon>Teleostei</taxon>
        <taxon>Neoteleostei</taxon>
        <taxon>Acanthomorphata</taxon>
        <taxon>Eupercaria</taxon>
        <taxon>Perciformes</taxon>
        <taxon>Notothenioidei</taxon>
        <taxon>Nototheniidae</taxon>
        <taxon>Dissostichus</taxon>
    </lineage>
</organism>
<keyword evidence="3" id="KW-1185">Reference proteome</keyword>
<name>A0AAD9F4D9_DISEL</name>
<dbReference type="GO" id="GO:0016787">
    <property type="term" value="F:hydrolase activity"/>
    <property type="evidence" value="ECO:0007669"/>
    <property type="project" value="UniProtKB-KW"/>
</dbReference>
<evidence type="ECO:0000256" key="1">
    <source>
        <dbReference type="SAM" id="MobiDB-lite"/>
    </source>
</evidence>
<keyword evidence="2" id="KW-0378">Hydrolase</keyword>
<feature type="compositionally biased region" description="Basic and acidic residues" evidence="1">
    <location>
        <begin position="22"/>
        <end position="31"/>
    </location>
</feature>
<dbReference type="AlphaFoldDB" id="A0AAD9F4D9"/>
<dbReference type="Proteomes" id="UP001228049">
    <property type="component" value="Unassembled WGS sequence"/>
</dbReference>
<accession>A0AAD9F4D9</accession>
<gene>
    <name evidence="2" type="ORF">KUDE01_007458</name>
</gene>
<comment type="caution">
    <text evidence="2">The sequence shown here is derived from an EMBL/GenBank/DDBJ whole genome shotgun (WGS) entry which is preliminary data.</text>
</comment>
<reference evidence="2" key="1">
    <citation type="submission" date="2023-04" db="EMBL/GenBank/DDBJ databases">
        <title>Chromosome-level genome of Chaenocephalus aceratus.</title>
        <authorList>
            <person name="Park H."/>
        </authorList>
    </citation>
    <scope>NUCLEOTIDE SEQUENCE</scope>
    <source>
        <strain evidence="2">DE</strain>
        <tissue evidence="2">Muscle</tissue>
    </source>
</reference>
<evidence type="ECO:0000313" key="3">
    <source>
        <dbReference type="Proteomes" id="UP001228049"/>
    </source>
</evidence>
<sequence length="137" mass="15027">MSVPGGLESTGNQKCPSLLFHSEGKKNRRADQSVGMRRGMLPARRPQWTPGLTATSTREKASHCPVTELTVQGGRRKHPCSVAPTRPWLRTDRPAKPNNSPDHVRPEIVHHSKPSTSRKRYACLFSALGEALTGAVL</sequence>